<gene>
    <name evidence="1" type="ORF">GB927_013655</name>
</gene>
<evidence type="ECO:0000313" key="2">
    <source>
        <dbReference type="Proteomes" id="UP000996601"/>
    </source>
</evidence>
<comment type="caution">
    <text evidence="1">The sequence shown here is derived from an EMBL/GenBank/DDBJ whole genome shotgun (WGS) entry which is preliminary data.</text>
</comment>
<reference evidence="1" key="1">
    <citation type="submission" date="2021-07" db="EMBL/GenBank/DDBJ databases">
        <title>Shinella sp. nov., a novel member of the genus Shinella from water.</title>
        <authorList>
            <person name="Deng Y."/>
        </authorList>
    </citation>
    <scope>NUCLEOTIDE SEQUENCE</scope>
    <source>
        <strain evidence="1">CPCC 100929</strain>
    </source>
</reference>
<dbReference type="RefSeq" id="WP_256117562.1">
    <property type="nucleotide sequence ID" value="NZ_WHSB02000004.1"/>
</dbReference>
<evidence type="ECO:0000313" key="1">
    <source>
        <dbReference type="EMBL" id="MCQ4631093.1"/>
    </source>
</evidence>
<dbReference type="Proteomes" id="UP000996601">
    <property type="component" value="Unassembled WGS sequence"/>
</dbReference>
<dbReference type="EMBL" id="WHSB02000004">
    <property type="protein sequence ID" value="MCQ4631093.1"/>
    <property type="molecule type" value="Genomic_DNA"/>
</dbReference>
<organism evidence="1 2">
    <name type="scientific">Shinella lacus</name>
    <dbReference type="NCBI Taxonomy" id="2654216"/>
    <lineage>
        <taxon>Bacteria</taxon>
        <taxon>Pseudomonadati</taxon>
        <taxon>Pseudomonadota</taxon>
        <taxon>Alphaproteobacteria</taxon>
        <taxon>Hyphomicrobiales</taxon>
        <taxon>Rhizobiaceae</taxon>
        <taxon>Shinella</taxon>
    </lineage>
</organism>
<protein>
    <submittedName>
        <fullName evidence="1">Uncharacterized protein</fullName>
    </submittedName>
</protein>
<name>A0ABT1R7C8_9HYPH</name>
<proteinExistence type="predicted"/>
<accession>A0ABT1R7C8</accession>
<keyword evidence="2" id="KW-1185">Reference proteome</keyword>
<sequence>MTETMGIYLDINTLLWPPLAHAQERSKCRGMVKIRHIDRLFRRTKPPRMVCNGRWCAGATSGKPAVNGRNRSCAPQNFRLTLVAMEKMIIIAGWWWAR</sequence>